<dbReference type="RefSeq" id="WP_377915942.1">
    <property type="nucleotide sequence ID" value="NZ_JBHSKS010000010.1"/>
</dbReference>
<accession>A0ABW0BYF7</accession>
<evidence type="ECO:0008006" key="3">
    <source>
        <dbReference type="Google" id="ProtNLM"/>
    </source>
</evidence>
<keyword evidence="2" id="KW-1185">Reference proteome</keyword>
<gene>
    <name evidence="1" type="ORF">ACFPIK_13000</name>
</gene>
<reference evidence="2" key="1">
    <citation type="journal article" date="2019" name="Int. J. Syst. Evol. Microbiol.">
        <title>The Global Catalogue of Microorganisms (GCM) 10K type strain sequencing project: providing services to taxonomists for standard genome sequencing and annotation.</title>
        <authorList>
            <consortium name="The Broad Institute Genomics Platform"/>
            <consortium name="The Broad Institute Genome Sequencing Center for Infectious Disease"/>
            <person name="Wu L."/>
            <person name="Ma J."/>
        </authorList>
    </citation>
    <scope>NUCLEOTIDE SEQUENCE [LARGE SCALE GENOMIC DNA]</scope>
    <source>
        <strain evidence="2">CGMCC 1.7030</strain>
    </source>
</reference>
<dbReference type="Proteomes" id="UP001596163">
    <property type="component" value="Unassembled WGS sequence"/>
</dbReference>
<name>A0ABW0BYF7_9BACT</name>
<proteinExistence type="predicted"/>
<dbReference type="EMBL" id="JBHSKS010000010">
    <property type="protein sequence ID" value="MFC5192688.1"/>
    <property type="molecule type" value="Genomic_DNA"/>
</dbReference>
<organism evidence="1 2">
    <name type="scientific">Algoriphagus aquatilis</name>
    <dbReference type="NCBI Taxonomy" id="490186"/>
    <lineage>
        <taxon>Bacteria</taxon>
        <taxon>Pseudomonadati</taxon>
        <taxon>Bacteroidota</taxon>
        <taxon>Cytophagia</taxon>
        <taxon>Cytophagales</taxon>
        <taxon>Cyclobacteriaceae</taxon>
        <taxon>Algoriphagus</taxon>
    </lineage>
</organism>
<evidence type="ECO:0000313" key="1">
    <source>
        <dbReference type="EMBL" id="MFC5192688.1"/>
    </source>
</evidence>
<protein>
    <recommendedName>
        <fullName evidence="3">DUF4440 domain-containing protein</fullName>
    </recommendedName>
</protein>
<comment type="caution">
    <text evidence="1">The sequence shown here is derived from an EMBL/GenBank/DDBJ whole genome shotgun (WGS) entry which is preliminary data.</text>
</comment>
<evidence type="ECO:0000313" key="2">
    <source>
        <dbReference type="Proteomes" id="UP001596163"/>
    </source>
</evidence>
<sequence>MASREMYNATAHLSSLITWDRDWIHFGTENEIKLGLLEKLIEEHLSGNDLLFIHGRTTSRQIKKEEIIKTIRPFLGTDDFQLWTVTMDRVIRFNKIGVLHLGQRIKKDLEKSTDTAVFTTKFVLEDNKVVTYVTHEIEDGAWQFFSDDEFEEFESVARIIGLNEIMDKDPTLKQLVDMEPGHIATRKHKEDKWTIKKKE</sequence>